<gene>
    <name evidence="2" type="ORF">HII17_01370</name>
</gene>
<dbReference type="EMBL" id="JABBXH010000001">
    <property type="protein sequence ID" value="NMP30197.1"/>
    <property type="molecule type" value="Genomic_DNA"/>
</dbReference>
<dbReference type="NCBIfam" id="NF038123">
    <property type="entry name" value="NF038123_dom"/>
    <property type="match status" value="1"/>
</dbReference>
<dbReference type="Proteomes" id="UP000568664">
    <property type="component" value="Unassembled WGS sequence"/>
</dbReference>
<feature type="region of interest" description="Disordered" evidence="1">
    <location>
        <begin position="179"/>
        <end position="199"/>
    </location>
</feature>
<protein>
    <recommendedName>
        <fullName evidence="4">Spondin domain-containing protein</fullName>
    </recommendedName>
</protein>
<dbReference type="RefSeq" id="WP_169073533.1">
    <property type="nucleotide sequence ID" value="NZ_JABBXH010000001.1"/>
</dbReference>
<evidence type="ECO:0000256" key="1">
    <source>
        <dbReference type="SAM" id="MobiDB-lite"/>
    </source>
</evidence>
<organism evidence="2 3">
    <name type="scientific">Thalassotalea algicola</name>
    <dbReference type="NCBI Taxonomy" id="2716224"/>
    <lineage>
        <taxon>Bacteria</taxon>
        <taxon>Pseudomonadati</taxon>
        <taxon>Pseudomonadota</taxon>
        <taxon>Gammaproteobacteria</taxon>
        <taxon>Alteromonadales</taxon>
        <taxon>Colwelliaceae</taxon>
        <taxon>Thalassotalea</taxon>
    </lineage>
</organism>
<name>A0A7Y0Q5X3_9GAMM</name>
<proteinExistence type="predicted"/>
<dbReference type="InterPro" id="IPR009465">
    <property type="entry name" value="Spondin_N"/>
</dbReference>
<comment type="caution">
    <text evidence="2">The sequence shown here is derived from an EMBL/GenBank/DDBJ whole genome shotgun (WGS) entry which is preliminary data.</text>
</comment>
<dbReference type="PROSITE" id="PS51257">
    <property type="entry name" value="PROKAR_LIPOPROTEIN"/>
    <property type="match status" value="1"/>
</dbReference>
<evidence type="ECO:0000313" key="3">
    <source>
        <dbReference type="Proteomes" id="UP000568664"/>
    </source>
</evidence>
<evidence type="ECO:0000313" key="2">
    <source>
        <dbReference type="EMBL" id="NMP30197.1"/>
    </source>
</evidence>
<keyword evidence="3" id="KW-1185">Reference proteome</keyword>
<dbReference type="Gene3D" id="2.60.40.2130">
    <property type="entry name" value="F-spondin domain"/>
    <property type="match status" value="1"/>
</dbReference>
<accession>A0A7Y0Q5X3</accession>
<dbReference type="AlphaFoldDB" id="A0A7Y0Q5X3"/>
<evidence type="ECO:0008006" key="4">
    <source>
        <dbReference type="Google" id="ProtNLM"/>
    </source>
</evidence>
<reference evidence="2 3" key="1">
    <citation type="submission" date="2020-04" db="EMBL/GenBank/DDBJ databases">
        <title>Thalassotalea sp. M1531, isolated from the surface of marine red alga.</title>
        <authorList>
            <person name="Pang L."/>
            <person name="Lu D.-C."/>
        </authorList>
    </citation>
    <scope>NUCLEOTIDE SEQUENCE [LARGE SCALE GENOMIC DNA]</scope>
    <source>
        <strain evidence="2 3">M1531</strain>
    </source>
</reference>
<dbReference type="InterPro" id="IPR038678">
    <property type="entry name" value="Spondin_N_sf"/>
</dbReference>
<sequence>MYKPNSLTNSAAKITFASITMLLLAGCPFDDDDDNDTDVIEMPMPEPPAEYSYQIEVTNLTNGQPMSPVAVVLHGDEQLWQVGMSSTNALEILAEGGDNSSFTSQEQVLAAASGDDILMPGNSTTISITTTDEMANHISIATMLVNTNDAFSGLTGLDLSSMAVDSSFSRNIGTYDAGTEANTEASGTIPGPADGGTGYSDVRDDIDVVAMHAGVVTADDGLSSSVLNQAHRFDNPTIRLTITRTK</sequence>